<proteinExistence type="predicted"/>
<sequence length="150" mass="16916">MIAGRKQSDGFAVIRTDNAKEAGSDTHLSSIYAWHFNAPHLPPRPIVVNQTIYGYDVRNDWLLVHYKLSNNSRQVVTLVHDLAKNISCSDVLGPPPVHYCFQRSEADSVSIIRTDYARDAGPVLVNYQLWKIAPQYSTPFVAQAQIYRMG</sequence>
<reference evidence="2" key="1">
    <citation type="journal article" date="2018" name="Nat. Microbiol.">
        <title>Leveraging single-cell genomics to expand the fungal tree of life.</title>
        <authorList>
            <person name="Ahrendt S.R."/>
            <person name="Quandt C.A."/>
            <person name="Ciobanu D."/>
            <person name="Clum A."/>
            <person name="Salamov A."/>
            <person name="Andreopoulos B."/>
            <person name="Cheng J.F."/>
            <person name="Woyke T."/>
            <person name="Pelin A."/>
            <person name="Henrissat B."/>
            <person name="Reynolds N.K."/>
            <person name="Benny G.L."/>
            <person name="Smith M.E."/>
            <person name="James T.Y."/>
            <person name="Grigoriev I.V."/>
        </authorList>
    </citation>
    <scope>NUCLEOTIDE SEQUENCE [LARGE SCALE GENOMIC DNA]</scope>
    <source>
        <strain evidence="2">RSA 1356</strain>
    </source>
</reference>
<evidence type="ECO:0000313" key="1">
    <source>
        <dbReference type="EMBL" id="RKP07222.1"/>
    </source>
</evidence>
<name>A0A4P9XN27_9FUNG</name>
<accession>A0A4P9XN27</accession>
<dbReference type="EMBL" id="KZ992748">
    <property type="protein sequence ID" value="RKP07222.1"/>
    <property type="molecule type" value="Genomic_DNA"/>
</dbReference>
<organism evidence="1 2">
    <name type="scientific">Thamnocephalis sphaerospora</name>
    <dbReference type="NCBI Taxonomy" id="78915"/>
    <lineage>
        <taxon>Eukaryota</taxon>
        <taxon>Fungi</taxon>
        <taxon>Fungi incertae sedis</taxon>
        <taxon>Zoopagomycota</taxon>
        <taxon>Zoopagomycotina</taxon>
        <taxon>Zoopagomycetes</taxon>
        <taxon>Zoopagales</taxon>
        <taxon>Sigmoideomycetaceae</taxon>
        <taxon>Thamnocephalis</taxon>
    </lineage>
</organism>
<gene>
    <name evidence="1" type="ORF">THASP1DRAFT_30957</name>
</gene>
<evidence type="ECO:0000313" key="2">
    <source>
        <dbReference type="Proteomes" id="UP000271241"/>
    </source>
</evidence>
<protein>
    <submittedName>
        <fullName evidence="1">Uncharacterized protein</fullName>
    </submittedName>
</protein>
<keyword evidence="2" id="KW-1185">Reference proteome</keyword>
<dbReference type="AlphaFoldDB" id="A0A4P9XN27"/>
<dbReference type="Proteomes" id="UP000271241">
    <property type="component" value="Unassembled WGS sequence"/>
</dbReference>